<gene>
    <name evidence="1" type="ORF">Pfra01_001150500</name>
</gene>
<comment type="caution">
    <text evidence="1">The sequence shown here is derived from an EMBL/GenBank/DDBJ whole genome shotgun (WGS) entry which is preliminary data.</text>
</comment>
<evidence type="ECO:0000313" key="2">
    <source>
        <dbReference type="Proteomes" id="UP001165121"/>
    </source>
</evidence>
<evidence type="ECO:0000313" key="1">
    <source>
        <dbReference type="EMBL" id="GMF39100.1"/>
    </source>
</evidence>
<protein>
    <submittedName>
        <fullName evidence="1">Unnamed protein product</fullName>
    </submittedName>
</protein>
<proteinExistence type="predicted"/>
<reference evidence="1" key="1">
    <citation type="submission" date="2023-04" db="EMBL/GenBank/DDBJ databases">
        <title>Phytophthora fragariaefolia NBRC 109709.</title>
        <authorList>
            <person name="Ichikawa N."/>
            <person name="Sato H."/>
            <person name="Tonouchi N."/>
        </authorList>
    </citation>
    <scope>NUCLEOTIDE SEQUENCE</scope>
    <source>
        <strain evidence="1">NBRC 109709</strain>
    </source>
</reference>
<organism evidence="1 2">
    <name type="scientific">Phytophthora fragariaefolia</name>
    <dbReference type="NCBI Taxonomy" id="1490495"/>
    <lineage>
        <taxon>Eukaryota</taxon>
        <taxon>Sar</taxon>
        <taxon>Stramenopiles</taxon>
        <taxon>Oomycota</taxon>
        <taxon>Peronosporomycetes</taxon>
        <taxon>Peronosporales</taxon>
        <taxon>Peronosporaceae</taxon>
        <taxon>Phytophthora</taxon>
    </lineage>
</organism>
<dbReference type="Proteomes" id="UP001165121">
    <property type="component" value="Unassembled WGS sequence"/>
</dbReference>
<dbReference type="OrthoDB" id="146445at2759"/>
<accession>A0A9W7CRW9</accession>
<name>A0A9W7CRW9_9STRA</name>
<dbReference type="AlphaFoldDB" id="A0A9W7CRW9"/>
<keyword evidence="2" id="KW-1185">Reference proteome</keyword>
<dbReference type="EMBL" id="BSXT01001133">
    <property type="protein sequence ID" value="GMF39100.1"/>
    <property type="molecule type" value="Genomic_DNA"/>
</dbReference>
<sequence length="181" mass="21359">MNANTNANIDDFEFESEPEFDFDYGYEPTPLAMVYTAAQVLYDIDCKFTQYIDLPSEPDEGYFIRLELLKEIREWYFEMKFEEEDDWNQSTEINDNRSYSSDALFFEGFSRMIQSQYKIFVNECYCEGLCECGNEFHRESMSAIVRYGMPVYVAKAPVGPPKDEIDEKMLSLFIAKNRYLC</sequence>